<dbReference type="Pfam" id="PF12002">
    <property type="entry name" value="MgsA_C"/>
    <property type="match status" value="1"/>
</dbReference>
<evidence type="ECO:0000256" key="5">
    <source>
        <dbReference type="ARBA" id="ARBA00022741"/>
    </source>
</evidence>
<dbReference type="Pfam" id="PF00004">
    <property type="entry name" value="AAA"/>
    <property type="match status" value="1"/>
</dbReference>
<accession>A0A7V4DEZ0</accession>
<dbReference type="CDD" id="cd00009">
    <property type="entry name" value="AAA"/>
    <property type="match status" value="1"/>
</dbReference>
<gene>
    <name evidence="8" type="ORF">ENV30_08225</name>
</gene>
<dbReference type="Gene3D" id="3.40.50.300">
    <property type="entry name" value="P-loop containing nucleotide triphosphate hydrolases"/>
    <property type="match status" value="1"/>
</dbReference>
<dbReference type="CDD" id="cd18139">
    <property type="entry name" value="HLD_clamp_RarA"/>
    <property type="match status" value="1"/>
</dbReference>
<evidence type="ECO:0000256" key="4">
    <source>
        <dbReference type="ARBA" id="ARBA00022705"/>
    </source>
</evidence>
<dbReference type="InterPro" id="IPR032423">
    <property type="entry name" value="AAA_assoc_2"/>
</dbReference>
<dbReference type="Gene3D" id="1.10.8.60">
    <property type="match status" value="1"/>
</dbReference>
<dbReference type="Gene3D" id="1.10.3710.10">
    <property type="entry name" value="DNA polymerase III clamp loader subunits, C-terminal domain"/>
    <property type="match status" value="1"/>
</dbReference>
<dbReference type="SMART" id="SM00382">
    <property type="entry name" value="AAA"/>
    <property type="match status" value="1"/>
</dbReference>
<dbReference type="SUPFAM" id="SSF52540">
    <property type="entry name" value="P-loop containing nucleoside triphosphate hydrolases"/>
    <property type="match status" value="1"/>
</dbReference>
<feature type="domain" description="AAA+ ATPase" evidence="7">
    <location>
        <begin position="30"/>
        <end position="149"/>
    </location>
</feature>
<dbReference type="SUPFAM" id="SSF48019">
    <property type="entry name" value="post-AAA+ oligomerization domain-like"/>
    <property type="match status" value="1"/>
</dbReference>
<dbReference type="InterPro" id="IPR003959">
    <property type="entry name" value="ATPase_AAA_core"/>
</dbReference>
<dbReference type="GO" id="GO:0005524">
    <property type="term" value="F:ATP binding"/>
    <property type="evidence" value="ECO:0007669"/>
    <property type="project" value="UniProtKB-KW"/>
</dbReference>
<sequence>MRPRTLDEVVGQPHLTGPQGLLRRIVEAQFLPSLIFWGPPGTGKTSVAFLLAEACGYRMTSLSAVASGVKEIREAVQEAENALKFQGKKTVFFIDEVHRFHKGQQSLLLPYVEEGLITFIGSTTENPSFEIIAPLLSRVQVVVFREIPFEDLLHLLRRALEEERGLRGKAPPFEEEALQWIARLAGGDARQALNMLETAALLARQEGKKQVDVDFLQGLFQRVSYLYDKSGEEHYNLLSAYHKSLRGSDPDAALYWLARMLEAGEDPHVILRRLIACASEDVGNADPQALLIALAAREAFDFLGEPEGRLALAQATVYVACAPKSNASYRALQEALEDVKKYGSLPVPLHLRNAPTGLLRQLGYAREYQYVHDFPEGFVLQEYFPTSLGRRVYYRPTQRGYEKVLAERLNLLWGERK</sequence>
<evidence type="ECO:0000259" key="7">
    <source>
        <dbReference type="SMART" id="SM00382"/>
    </source>
</evidence>
<evidence type="ECO:0000256" key="3">
    <source>
        <dbReference type="ARBA" id="ARBA00020776"/>
    </source>
</evidence>
<dbReference type="PANTHER" id="PTHR13779">
    <property type="entry name" value="WERNER HELICASE-INTERACTING PROTEIN 1 FAMILY MEMBER"/>
    <property type="match status" value="1"/>
</dbReference>
<name>A0A7V4DEZ0_9BACT</name>
<organism evidence="8">
    <name type="scientific">Candidatus Caldatribacterium californiense</name>
    <dbReference type="NCBI Taxonomy" id="1454726"/>
    <lineage>
        <taxon>Bacteria</taxon>
        <taxon>Pseudomonadati</taxon>
        <taxon>Atribacterota</taxon>
        <taxon>Atribacteria</taxon>
        <taxon>Atribacterales</taxon>
        <taxon>Candidatus Caldatribacteriaceae</taxon>
        <taxon>Candidatus Caldatribacterium</taxon>
    </lineage>
</organism>
<reference evidence="8" key="1">
    <citation type="journal article" date="2020" name="mSystems">
        <title>Genome- and Community-Level Interaction Insights into Carbon Utilization and Element Cycling Functions of Hydrothermarchaeota in Hydrothermal Sediment.</title>
        <authorList>
            <person name="Zhou Z."/>
            <person name="Liu Y."/>
            <person name="Xu W."/>
            <person name="Pan J."/>
            <person name="Luo Z.H."/>
            <person name="Li M."/>
        </authorList>
    </citation>
    <scope>NUCLEOTIDE SEQUENCE [LARGE SCALE GENOMIC DNA]</scope>
    <source>
        <strain evidence="8">SpSt-747</strain>
    </source>
</reference>
<dbReference type="GO" id="GO:0006261">
    <property type="term" value="P:DNA-templated DNA replication"/>
    <property type="evidence" value="ECO:0007669"/>
    <property type="project" value="TreeGrafter"/>
</dbReference>
<dbReference type="GO" id="GO:0017116">
    <property type="term" value="F:single-stranded DNA helicase activity"/>
    <property type="evidence" value="ECO:0007669"/>
    <property type="project" value="TreeGrafter"/>
</dbReference>
<keyword evidence="5" id="KW-0547">Nucleotide-binding</keyword>
<proteinExistence type="inferred from homology"/>
<dbReference type="FunFam" id="1.20.272.10:FF:000001">
    <property type="entry name" value="Putative AAA family ATPase"/>
    <property type="match status" value="1"/>
</dbReference>
<evidence type="ECO:0000313" key="8">
    <source>
        <dbReference type="EMBL" id="HGI31272.1"/>
    </source>
</evidence>
<dbReference type="InterPro" id="IPR027417">
    <property type="entry name" value="P-loop_NTPase"/>
</dbReference>
<dbReference type="AlphaFoldDB" id="A0A7V4DEZ0"/>
<evidence type="ECO:0000256" key="6">
    <source>
        <dbReference type="ARBA" id="ARBA00022840"/>
    </source>
</evidence>
<dbReference type="GO" id="GO:0008047">
    <property type="term" value="F:enzyme activator activity"/>
    <property type="evidence" value="ECO:0007669"/>
    <property type="project" value="TreeGrafter"/>
</dbReference>
<dbReference type="GO" id="GO:0003677">
    <property type="term" value="F:DNA binding"/>
    <property type="evidence" value="ECO:0007669"/>
    <property type="project" value="InterPro"/>
</dbReference>
<keyword evidence="4" id="KW-0235">DNA replication</keyword>
<dbReference type="GO" id="GO:0016887">
    <property type="term" value="F:ATP hydrolysis activity"/>
    <property type="evidence" value="ECO:0007669"/>
    <property type="project" value="InterPro"/>
</dbReference>
<dbReference type="InterPro" id="IPR008921">
    <property type="entry name" value="DNA_pol3_clamp-load_cplx_C"/>
</dbReference>
<dbReference type="PANTHER" id="PTHR13779:SF7">
    <property type="entry name" value="ATPASE WRNIP1"/>
    <property type="match status" value="1"/>
</dbReference>
<dbReference type="InterPro" id="IPR051314">
    <property type="entry name" value="AAA_ATPase_RarA/MGS1/WRNIP1"/>
</dbReference>
<dbReference type="Gene3D" id="1.20.272.10">
    <property type="match status" value="1"/>
</dbReference>
<protein>
    <recommendedName>
        <fullName evidence="3">Replication-associated recombination protein A</fullName>
    </recommendedName>
</protein>
<evidence type="ECO:0000256" key="1">
    <source>
        <dbReference type="ARBA" id="ARBA00002393"/>
    </source>
</evidence>
<dbReference type="InterPro" id="IPR021886">
    <property type="entry name" value="MgsA_C"/>
</dbReference>
<evidence type="ECO:0000256" key="2">
    <source>
        <dbReference type="ARBA" id="ARBA00008959"/>
    </source>
</evidence>
<dbReference type="EMBL" id="DTFV01000118">
    <property type="protein sequence ID" value="HGI31272.1"/>
    <property type="molecule type" value="Genomic_DNA"/>
</dbReference>
<dbReference type="InterPro" id="IPR003593">
    <property type="entry name" value="AAA+_ATPase"/>
</dbReference>
<dbReference type="GO" id="GO:0000731">
    <property type="term" value="P:DNA synthesis involved in DNA repair"/>
    <property type="evidence" value="ECO:0007669"/>
    <property type="project" value="TreeGrafter"/>
</dbReference>
<dbReference type="FunFam" id="3.40.50.300:FF:000137">
    <property type="entry name" value="Replication-associated recombination protein A"/>
    <property type="match status" value="1"/>
</dbReference>
<keyword evidence="6" id="KW-0067">ATP-binding</keyword>
<dbReference type="Pfam" id="PF16193">
    <property type="entry name" value="AAA_assoc_2"/>
    <property type="match status" value="1"/>
</dbReference>
<comment type="similarity">
    <text evidence="2">Belongs to the AAA ATPase family. RarA/MGS1/WRNIP1 subfamily.</text>
</comment>
<comment type="caution">
    <text evidence="8">The sequence shown here is derived from an EMBL/GenBank/DDBJ whole genome shotgun (WGS) entry which is preliminary data.</text>
</comment>
<comment type="function">
    <text evidence="1">DNA-dependent ATPase that plays important roles in cellular responses to stalled DNA replication processes.</text>
</comment>